<organism evidence="3 4">
    <name type="scientific">Rhizobium setariae</name>
    <dbReference type="NCBI Taxonomy" id="2801340"/>
    <lineage>
        <taxon>Bacteria</taxon>
        <taxon>Pseudomonadati</taxon>
        <taxon>Pseudomonadota</taxon>
        <taxon>Alphaproteobacteria</taxon>
        <taxon>Hyphomicrobiales</taxon>
        <taxon>Rhizobiaceae</taxon>
        <taxon>Rhizobium/Agrobacterium group</taxon>
        <taxon>Rhizobium</taxon>
    </lineage>
</organism>
<sequence length="228" mass="25773">MPPRPLLDYLSDFDPQDEPAEPATYSADDLRKRLQELESRLSAATRHPEPEQEETGFSSQIEAILKRRNGLAAEAVERPVAPRTPPVARIPMQAPPLAHQLPEISGDFAKFIEAVHLVGQAAERFLGQPGSIPALEQQPVPVRSVQNGADFAATMVQMVTAFRQMTTELSSLTQELRHKQPHEEPRMPELASRRISREDAELYRLQDDLDELRERLASVTRRRSRNPY</sequence>
<accession>A0A936YQH7</accession>
<keyword evidence="4" id="KW-1185">Reference proteome</keyword>
<evidence type="ECO:0000313" key="4">
    <source>
        <dbReference type="Proteomes" id="UP000633219"/>
    </source>
</evidence>
<dbReference type="RefSeq" id="WP_201652094.1">
    <property type="nucleotide sequence ID" value="NZ_JAEQNC010000001.1"/>
</dbReference>
<name>A0A936YQH7_9HYPH</name>
<proteinExistence type="predicted"/>
<evidence type="ECO:0000256" key="2">
    <source>
        <dbReference type="SAM" id="MobiDB-lite"/>
    </source>
</evidence>
<feature type="compositionally biased region" description="Basic and acidic residues" evidence="2">
    <location>
        <begin position="28"/>
        <end position="39"/>
    </location>
</feature>
<protein>
    <submittedName>
        <fullName evidence="3">Uncharacterized protein</fullName>
    </submittedName>
</protein>
<feature type="region of interest" description="Disordered" evidence="2">
    <location>
        <begin position="1"/>
        <end position="59"/>
    </location>
</feature>
<feature type="region of interest" description="Disordered" evidence="2">
    <location>
        <begin position="175"/>
        <end position="194"/>
    </location>
</feature>
<dbReference type="Proteomes" id="UP000633219">
    <property type="component" value="Unassembled WGS sequence"/>
</dbReference>
<evidence type="ECO:0000313" key="3">
    <source>
        <dbReference type="EMBL" id="MBL0370707.1"/>
    </source>
</evidence>
<dbReference type="EMBL" id="JAEQNC010000001">
    <property type="protein sequence ID" value="MBL0370707.1"/>
    <property type="molecule type" value="Genomic_DNA"/>
</dbReference>
<reference evidence="3" key="1">
    <citation type="submission" date="2021-01" db="EMBL/GenBank/DDBJ databases">
        <title>Rhizobium sp. strain KVB221 16S ribosomal RNA gene Genome sequencing and assembly.</title>
        <authorList>
            <person name="Kang M."/>
        </authorList>
    </citation>
    <scope>NUCLEOTIDE SEQUENCE</scope>
    <source>
        <strain evidence="3">KVB221</strain>
    </source>
</reference>
<keyword evidence="1" id="KW-0175">Coiled coil</keyword>
<dbReference type="AlphaFoldDB" id="A0A936YQH7"/>
<comment type="caution">
    <text evidence="3">The sequence shown here is derived from an EMBL/GenBank/DDBJ whole genome shotgun (WGS) entry which is preliminary data.</text>
</comment>
<evidence type="ECO:0000256" key="1">
    <source>
        <dbReference type="SAM" id="Coils"/>
    </source>
</evidence>
<gene>
    <name evidence="3" type="ORF">JJB09_01575</name>
</gene>
<feature type="coiled-coil region" evidence="1">
    <location>
        <begin position="195"/>
        <end position="222"/>
    </location>
</feature>